<keyword evidence="3" id="KW-0274">FAD</keyword>
<dbReference type="PANTHER" id="PTHR23023">
    <property type="entry name" value="DIMETHYLANILINE MONOOXYGENASE"/>
    <property type="match status" value="1"/>
</dbReference>
<dbReference type="Pfam" id="PF00743">
    <property type="entry name" value="FMO-like"/>
    <property type="match status" value="1"/>
</dbReference>
<dbReference type="InterPro" id="IPR000960">
    <property type="entry name" value="Flavin_mOase"/>
</dbReference>
<evidence type="ECO:0000256" key="1">
    <source>
        <dbReference type="ARBA" id="ARBA00009183"/>
    </source>
</evidence>
<evidence type="ECO:0000256" key="3">
    <source>
        <dbReference type="ARBA" id="ARBA00022827"/>
    </source>
</evidence>
<dbReference type="GO" id="GO:0050661">
    <property type="term" value="F:NADP binding"/>
    <property type="evidence" value="ECO:0007669"/>
    <property type="project" value="InterPro"/>
</dbReference>
<dbReference type="EMBL" id="VJMH01005097">
    <property type="protein sequence ID" value="KAF0701219.1"/>
    <property type="molecule type" value="Genomic_DNA"/>
</dbReference>
<dbReference type="InterPro" id="IPR020946">
    <property type="entry name" value="Flavin_mOase-like"/>
</dbReference>
<evidence type="ECO:0000313" key="8">
    <source>
        <dbReference type="Proteomes" id="UP000332933"/>
    </source>
</evidence>
<evidence type="ECO:0000256" key="5">
    <source>
        <dbReference type="ARBA" id="ARBA00023002"/>
    </source>
</evidence>
<gene>
    <name evidence="7" type="primary">Aste57867_8293</name>
    <name evidence="6" type="ORF">As57867_008262</name>
    <name evidence="7" type="ORF">ASTE57867_8293</name>
</gene>
<dbReference type="InterPro" id="IPR036188">
    <property type="entry name" value="FAD/NAD-bd_sf"/>
</dbReference>
<keyword evidence="4" id="KW-0521">NADP</keyword>
<evidence type="ECO:0000256" key="4">
    <source>
        <dbReference type="ARBA" id="ARBA00022857"/>
    </source>
</evidence>
<dbReference type="InterPro" id="IPR050346">
    <property type="entry name" value="FMO-like"/>
</dbReference>
<dbReference type="PRINTS" id="PR00370">
    <property type="entry name" value="FMOXYGENASE"/>
</dbReference>
<comment type="similarity">
    <text evidence="1">Belongs to the FMO family.</text>
</comment>
<dbReference type="Proteomes" id="UP000332933">
    <property type="component" value="Unassembled WGS sequence"/>
</dbReference>
<dbReference type="Gene3D" id="3.50.50.60">
    <property type="entry name" value="FAD/NAD(P)-binding domain"/>
    <property type="match status" value="2"/>
</dbReference>
<dbReference type="GO" id="GO:0004499">
    <property type="term" value="F:N,N-dimethylaniline monooxygenase activity"/>
    <property type="evidence" value="ECO:0007669"/>
    <property type="project" value="InterPro"/>
</dbReference>
<dbReference type="OrthoDB" id="66881at2759"/>
<sequence length="419" mass="47501">MRVAIIGAGAAGLAALKVFQGVTDEDDLVAFDSQHEVGGTWLYSESSESWFASPVYTNLCTNLPPECMQFSTMPFPEETDQFPHHSVVHKYLVDFADMYNLRRFIRLNTTVEECTFDNDVWSIQLSNGMKHVADRLIVATGHFRTPHIPKEPIIDPSIHCIHSREYRRPNEYKNKTVVVVGGGTSALDIAREIAPLANRVILSMRNAGTSSGDLGEKFEHLTPIRADGSMADLTLYGSIRNTAPDGTVEFDDGTVIVNVDALLQCTGYNFDFPFFSRGDFGTQSTKLLDDNAAAVYNLFREMIYIPNTTLAFLGVDHRIWPFPVFEYQAQLLSLYWTHQLHLPSVSDMRYHEEKEAQRWSYTPGSRESHKFGPERQYAYLAAIYEDVLRCNPCDVLPKPSLDMDRQMRILHARKNHLGY</sequence>
<dbReference type="AlphaFoldDB" id="A0A485KJW6"/>
<keyword evidence="2" id="KW-0285">Flavoprotein</keyword>
<organism evidence="7 8">
    <name type="scientific">Aphanomyces stellatus</name>
    <dbReference type="NCBI Taxonomy" id="120398"/>
    <lineage>
        <taxon>Eukaryota</taxon>
        <taxon>Sar</taxon>
        <taxon>Stramenopiles</taxon>
        <taxon>Oomycota</taxon>
        <taxon>Saprolegniomycetes</taxon>
        <taxon>Saprolegniales</taxon>
        <taxon>Verrucalvaceae</taxon>
        <taxon>Aphanomyces</taxon>
    </lineage>
</organism>
<dbReference type="PIRSF" id="PIRSF000332">
    <property type="entry name" value="FMO"/>
    <property type="match status" value="1"/>
</dbReference>
<dbReference type="SUPFAM" id="SSF51905">
    <property type="entry name" value="FAD/NAD(P)-binding domain"/>
    <property type="match status" value="2"/>
</dbReference>
<dbReference type="GO" id="GO:0050660">
    <property type="term" value="F:flavin adenine dinucleotide binding"/>
    <property type="evidence" value="ECO:0007669"/>
    <property type="project" value="InterPro"/>
</dbReference>
<keyword evidence="8" id="KW-1185">Reference proteome</keyword>
<protein>
    <submittedName>
        <fullName evidence="7">Aste57867_8293 protein</fullName>
    </submittedName>
</protein>
<reference evidence="7 8" key="1">
    <citation type="submission" date="2019-03" db="EMBL/GenBank/DDBJ databases">
        <authorList>
            <person name="Gaulin E."/>
            <person name="Dumas B."/>
        </authorList>
    </citation>
    <scope>NUCLEOTIDE SEQUENCE [LARGE SCALE GENOMIC DNA]</scope>
    <source>
        <strain evidence="7">CBS 568.67</strain>
    </source>
</reference>
<dbReference type="EMBL" id="CAADRA010005118">
    <property type="protein sequence ID" value="VFT85180.1"/>
    <property type="molecule type" value="Genomic_DNA"/>
</dbReference>
<evidence type="ECO:0000256" key="2">
    <source>
        <dbReference type="ARBA" id="ARBA00022630"/>
    </source>
</evidence>
<name>A0A485KJW6_9STRA</name>
<keyword evidence="5" id="KW-0560">Oxidoreductase</keyword>
<proteinExistence type="inferred from homology"/>
<reference evidence="6" key="2">
    <citation type="submission" date="2019-06" db="EMBL/GenBank/DDBJ databases">
        <title>Genomics analysis of Aphanomyces spp. identifies a new class of oomycete effector associated with host adaptation.</title>
        <authorList>
            <person name="Gaulin E."/>
        </authorList>
    </citation>
    <scope>NUCLEOTIDE SEQUENCE</scope>
    <source>
        <strain evidence="6">CBS 578.67</strain>
    </source>
</reference>
<evidence type="ECO:0000313" key="6">
    <source>
        <dbReference type="EMBL" id="KAF0701219.1"/>
    </source>
</evidence>
<accession>A0A485KJW6</accession>
<evidence type="ECO:0000313" key="7">
    <source>
        <dbReference type="EMBL" id="VFT85180.1"/>
    </source>
</evidence>